<comment type="caution">
    <text evidence="6">The sequence shown here is derived from an EMBL/GenBank/DDBJ whole genome shotgun (WGS) entry which is preliminary data.</text>
</comment>
<dbReference type="Gene3D" id="3.30.300.70">
    <property type="entry name" value="RimP-like superfamily, N-terminal"/>
    <property type="match status" value="1"/>
</dbReference>
<dbReference type="HAMAP" id="MF_01077">
    <property type="entry name" value="RimP"/>
    <property type="match status" value="1"/>
</dbReference>
<dbReference type="Pfam" id="PF02576">
    <property type="entry name" value="RimP_N"/>
    <property type="match status" value="1"/>
</dbReference>
<dbReference type="SUPFAM" id="SSF75420">
    <property type="entry name" value="YhbC-like, N-terminal domain"/>
    <property type="match status" value="1"/>
</dbReference>
<dbReference type="InterPro" id="IPR035956">
    <property type="entry name" value="RimP_N_sf"/>
</dbReference>
<evidence type="ECO:0000313" key="6">
    <source>
        <dbReference type="EMBL" id="RIJ50021.1"/>
    </source>
</evidence>
<dbReference type="NCBIfam" id="NF002531">
    <property type="entry name" value="PRK02001.1"/>
    <property type="match status" value="1"/>
</dbReference>
<comment type="subcellular location">
    <subcellularLocation>
        <location evidence="3">Cytoplasm</location>
    </subcellularLocation>
</comment>
<protein>
    <recommendedName>
        <fullName evidence="3">Ribosome maturation factor RimP</fullName>
    </recommendedName>
</protein>
<dbReference type="OrthoDB" id="9789702at2"/>
<gene>
    <name evidence="3 6" type="primary">rimP</name>
    <name evidence="6" type="ORF">D1614_04555</name>
</gene>
<sequence>MIAKEIIEKLVREKLDERMFIVEINVSSTNVIHVFVDSYDGMTIEQCIAISRNVEHNLDREEEDFALEVSSPGLTESFRVKEQYIKYTGKAIKVVTADDQKLEGLLKSTSDEGIVLETSGKEKVEGQKKKQLVVKEYNLKYDDIKSAKAVISFK</sequence>
<dbReference type="InterPro" id="IPR028989">
    <property type="entry name" value="RimP_N"/>
</dbReference>
<evidence type="ECO:0000313" key="7">
    <source>
        <dbReference type="Proteomes" id="UP000265926"/>
    </source>
</evidence>
<keyword evidence="2 3" id="KW-0690">Ribosome biogenesis</keyword>
<dbReference type="Proteomes" id="UP000265926">
    <property type="component" value="Unassembled WGS sequence"/>
</dbReference>
<keyword evidence="7" id="KW-1185">Reference proteome</keyword>
<evidence type="ECO:0000256" key="1">
    <source>
        <dbReference type="ARBA" id="ARBA00022490"/>
    </source>
</evidence>
<feature type="domain" description="Ribosome maturation factor RimP N-terminal" evidence="4">
    <location>
        <begin position="8"/>
        <end position="74"/>
    </location>
</feature>
<dbReference type="InterPro" id="IPR003728">
    <property type="entry name" value="Ribosome_maturation_RimP"/>
</dbReference>
<name>A0A399T790_9BACT</name>
<dbReference type="AlphaFoldDB" id="A0A399T790"/>
<proteinExistence type="inferred from homology"/>
<dbReference type="EMBL" id="QWGR01000002">
    <property type="protein sequence ID" value="RIJ50021.1"/>
    <property type="molecule type" value="Genomic_DNA"/>
</dbReference>
<feature type="domain" description="Ribosome maturation factor RimP C-terminal" evidence="5">
    <location>
        <begin position="80"/>
        <end position="153"/>
    </location>
</feature>
<dbReference type="PANTHER" id="PTHR33867">
    <property type="entry name" value="RIBOSOME MATURATION FACTOR RIMP"/>
    <property type="match status" value="1"/>
</dbReference>
<accession>A0A399T790</accession>
<keyword evidence="1 3" id="KW-0963">Cytoplasm</keyword>
<dbReference type="GO" id="GO:0006412">
    <property type="term" value="P:translation"/>
    <property type="evidence" value="ECO:0007669"/>
    <property type="project" value="TreeGrafter"/>
</dbReference>
<dbReference type="Pfam" id="PF17384">
    <property type="entry name" value="DUF150_C"/>
    <property type="match status" value="1"/>
</dbReference>
<dbReference type="PANTHER" id="PTHR33867:SF1">
    <property type="entry name" value="RIBOSOME MATURATION FACTOR RIMP"/>
    <property type="match status" value="1"/>
</dbReference>
<reference evidence="6 7" key="1">
    <citation type="submission" date="2018-08" db="EMBL/GenBank/DDBJ databases">
        <title>Pallidiluteibacterium maritimus gen. nov., sp. nov., isolated from coastal sediment.</title>
        <authorList>
            <person name="Zhou L.Y."/>
        </authorList>
    </citation>
    <scope>NUCLEOTIDE SEQUENCE [LARGE SCALE GENOMIC DNA]</scope>
    <source>
        <strain evidence="6 7">XSD2</strain>
    </source>
</reference>
<comment type="similarity">
    <text evidence="3">Belongs to the RimP family.</text>
</comment>
<evidence type="ECO:0000259" key="4">
    <source>
        <dbReference type="Pfam" id="PF02576"/>
    </source>
</evidence>
<dbReference type="InterPro" id="IPR028998">
    <property type="entry name" value="RimP_C"/>
</dbReference>
<evidence type="ECO:0000256" key="2">
    <source>
        <dbReference type="ARBA" id="ARBA00022517"/>
    </source>
</evidence>
<dbReference type="GO" id="GO:0005829">
    <property type="term" value="C:cytosol"/>
    <property type="evidence" value="ECO:0007669"/>
    <property type="project" value="TreeGrafter"/>
</dbReference>
<dbReference type="RefSeq" id="WP_119436708.1">
    <property type="nucleotide sequence ID" value="NZ_QWGR01000002.1"/>
</dbReference>
<evidence type="ECO:0000256" key="3">
    <source>
        <dbReference type="HAMAP-Rule" id="MF_01077"/>
    </source>
</evidence>
<dbReference type="GO" id="GO:0000028">
    <property type="term" value="P:ribosomal small subunit assembly"/>
    <property type="evidence" value="ECO:0007669"/>
    <property type="project" value="TreeGrafter"/>
</dbReference>
<evidence type="ECO:0000259" key="5">
    <source>
        <dbReference type="Pfam" id="PF17384"/>
    </source>
</evidence>
<comment type="function">
    <text evidence="3">Required for maturation of 30S ribosomal subunits.</text>
</comment>
<organism evidence="6 7">
    <name type="scientific">Maribellus luteus</name>
    <dbReference type="NCBI Taxonomy" id="2305463"/>
    <lineage>
        <taxon>Bacteria</taxon>
        <taxon>Pseudomonadati</taxon>
        <taxon>Bacteroidota</taxon>
        <taxon>Bacteroidia</taxon>
        <taxon>Marinilabiliales</taxon>
        <taxon>Prolixibacteraceae</taxon>
        <taxon>Maribellus</taxon>
    </lineage>
</organism>